<dbReference type="InParanoid" id="T1FNE4"/>
<dbReference type="Proteomes" id="UP000015101">
    <property type="component" value="Unassembled WGS sequence"/>
</dbReference>
<dbReference type="RefSeq" id="XP_009024123.1">
    <property type="nucleotide sequence ID" value="XM_009025875.1"/>
</dbReference>
<sequence length="295" mass="32747">MDHNGNRVRDSSQPSQVQLRDQSDEDSDNDGSSVCSRCCSFLLFVMSILLVIILFPFSMLFTVKVVQQYERAVIFRLGKLLSGGAKGPGLFFILPGVDEYTKVDLRTVSYNIPPQEVLTRDSVTIAVDAVVFYRVNNATDSVNNVTDVKSSTQLLAQTTLRNILGTKSLSQILTERDSISHAIQEHLEEASRRWGVMVERVEIKDVSLPQSMQRSMAAEAEATRNAKAKIIAAEGEEQASLSLKNAADILSKSPAALQIRYLQSLCSVAEEKNSTIIFPLPMEFMSAFTHMKHQQ</sequence>
<keyword evidence="5" id="KW-0812">Transmembrane</keyword>
<dbReference type="InterPro" id="IPR001972">
    <property type="entry name" value="Stomatin_HflK_fam"/>
</dbReference>
<comment type="similarity">
    <text evidence="2">Belongs to the band 7/mec-2 family.</text>
</comment>
<evidence type="ECO:0000256" key="1">
    <source>
        <dbReference type="ARBA" id="ARBA00004370"/>
    </source>
</evidence>
<proteinExistence type="inferred from homology"/>
<evidence type="ECO:0000256" key="5">
    <source>
        <dbReference type="SAM" id="Phobius"/>
    </source>
</evidence>
<dbReference type="SUPFAM" id="SSF117892">
    <property type="entry name" value="Band 7/SPFH domain"/>
    <property type="match status" value="1"/>
</dbReference>
<evidence type="ECO:0000313" key="8">
    <source>
        <dbReference type="EnsemblMetazoa" id="HelroP185886"/>
    </source>
</evidence>
<keyword evidence="5" id="KW-1133">Transmembrane helix</keyword>
<dbReference type="EMBL" id="AMQM01006150">
    <property type="status" value="NOT_ANNOTATED_CDS"/>
    <property type="molecule type" value="Genomic_DNA"/>
</dbReference>
<feature type="compositionally biased region" description="Polar residues" evidence="4">
    <location>
        <begin position="11"/>
        <end position="20"/>
    </location>
</feature>
<protein>
    <recommendedName>
        <fullName evidence="6">Band 7 domain-containing protein</fullName>
    </recommendedName>
</protein>
<dbReference type="HOGENOM" id="CLU_024949_3_0_1"/>
<dbReference type="GO" id="GO:0005886">
    <property type="term" value="C:plasma membrane"/>
    <property type="evidence" value="ECO:0000318"/>
    <property type="project" value="GO_Central"/>
</dbReference>
<dbReference type="SMART" id="SM00244">
    <property type="entry name" value="PHB"/>
    <property type="match status" value="1"/>
</dbReference>
<feature type="compositionally biased region" description="Basic and acidic residues" evidence="4">
    <location>
        <begin position="1"/>
        <end position="10"/>
    </location>
</feature>
<dbReference type="EnsemblMetazoa" id="HelroT185886">
    <property type="protein sequence ID" value="HelroP185886"/>
    <property type="gene ID" value="HelroG185886"/>
</dbReference>
<feature type="domain" description="Band 7" evidence="6">
    <location>
        <begin position="61"/>
        <end position="220"/>
    </location>
</feature>
<dbReference type="PANTHER" id="PTHR10264:SF127">
    <property type="entry name" value="PODOCIN"/>
    <property type="match status" value="1"/>
</dbReference>
<dbReference type="PRINTS" id="PR00721">
    <property type="entry name" value="STOMATIN"/>
</dbReference>
<dbReference type="STRING" id="6412.T1FNE4"/>
<dbReference type="EMBL" id="KB097304">
    <property type="protein sequence ID" value="ESN97661.1"/>
    <property type="molecule type" value="Genomic_DNA"/>
</dbReference>
<reference evidence="7 9" key="2">
    <citation type="journal article" date="2013" name="Nature">
        <title>Insights into bilaterian evolution from three spiralian genomes.</title>
        <authorList>
            <person name="Simakov O."/>
            <person name="Marletaz F."/>
            <person name="Cho S.J."/>
            <person name="Edsinger-Gonzales E."/>
            <person name="Havlak P."/>
            <person name="Hellsten U."/>
            <person name="Kuo D.H."/>
            <person name="Larsson T."/>
            <person name="Lv J."/>
            <person name="Arendt D."/>
            <person name="Savage R."/>
            <person name="Osoegawa K."/>
            <person name="de Jong P."/>
            <person name="Grimwood J."/>
            <person name="Chapman J.A."/>
            <person name="Shapiro H."/>
            <person name="Aerts A."/>
            <person name="Otillar R.P."/>
            <person name="Terry A.Y."/>
            <person name="Boore J.L."/>
            <person name="Grigoriev I.V."/>
            <person name="Lindberg D.R."/>
            <person name="Seaver E.C."/>
            <person name="Weisblat D.A."/>
            <person name="Putnam N.H."/>
            <person name="Rokhsar D.S."/>
        </authorList>
    </citation>
    <scope>NUCLEOTIDE SEQUENCE</scope>
</reference>
<dbReference type="AlphaFoldDB" id="T1FNE4"/>
<evidence type="ECO:0000313" key="9">
    <source>
        <dbReference type="Proteomes" id="UP000015101"/>
    </source>
</evidence>
<dbReference type="OrthoDB" id="2105077at2759"/>
<reference evidence="9" key="1">
    <citation type="submission" date="2012-12" db="EMBL/GenBank/DDBJ databases">
        <authorList>
            <person name="Hellsten U."/>
            <person name="Grimwood J."/>
            <person name="Chapman J.A."/>
            <person name="Shapiro H."/>
            <person name="Aerts A."/>
            <person name="Otillar R.P."/>
            <person name="Terry A.Y."/>
            <person name="Boore J.L."/>
            <person name="Simakov O."/>
            <person name="Marletaz F."/>
            <person name="Cho S.-J."/>
            <person name="Edsinger-Gonzales E."/>
            <person name="Havlak P."/>
            <person name="Kuo D.-H."/>
            <person name="Larsson T."/>
            <person name="Lv J."/>
            <person name="Arendt D."/>
            <person name="Savage R."/>
            <person name="Osoegawa K."/>
            <person name="de Jong P."/>
            <person name="Lindberg D.R."/>
            <person name="Seaver E.C."/>
            <person name="Weisblat D.A."/>
            <person name="Putnam N.H."/>
            <person name="Grigoriev I.V."/>
            <person name="Rokhsar D.S."/>
        </authorList>
    </citation>
    <scope>NUCLEOTIDE SEQUENCE</scope>
</reference>
<dbReference type="KEGG" id="hro:HELRODRAFT_185886"/>
<reference evidence="8" key="3">
    <citation type="submission" date="2015-06" db="UniProtKB">
        <authorList>
            <consortium name="EnsemblMetazoa"/>
        </authorList>
    </citation>
    <scope>IDENTIFICATION</scope>
</reference>
<feature type="region of interest" description="Disordered" evidence="4">
    <location>
        <begin position="1"/>
        <end position="31"/>
    </location>
</feature>
<evidence type="ECO:0000313" key="7">
    <source>
        <dbReference type="EMBL" id="ESN97661.1"/>
    </source>
</evidence>
<dbReference type="InterPro" id="IPR001107">
    <property type="entry name" value="Band_7"/>
</dbReference>
<organism evidence="8 9">
    <name type="scientific">Helobdella robusta</name>
    <name type="common">Californian leech</name>
    <dbReference type="NCBI Taxonomy" id="6412"/>
    <lineage>
        <taxon>Eukaryota</taxon>
        <taxon>Metazoa</taxon>
        <taxon>Spiralia</taxon>
        <taxon>Lophotrochozoa</taxon>
        <taxon>Annelida</taxon>
        <taxon>Clitellata</taxon>
        <taxon>Hirudinea</taxon>
        <taxon>Rhynchobdellida</taxon>
        <taxon>Glossiphoniidae</taxon>
        <taxon>Helobdella</taxon>
    </lineage>
</organism>
<evidence type="ECO:0000256" key="2">
    <source>
        <dbReference type="ARBA" id="ARBA00008164"/>
    </source>
</evidence>
<evidence type="ECO:0000256" key="4">
    <source>
        <dbReference type="SAM" id="MobiDB-lite"/>
    </source>
</evidence>
<accession>T1FNE4</accession>
<name>T1FNE4_HELRO</name>
<gene>
    <name evidence="8" type="primary">20210341</name>
    <name evidence="7" type="ORF">HELRODRAFT_185886</name>
</gene>
<dbReference type="FunFam" id="3.30.479.30:FF:000002">
    <property type="entry name" value="band 7 protein AGAP004871"/>
    <property type="match status" value="1"/>
</dbReference>
<dbReference type="PANTHER" id="PTHR10264">
    <property type="entry name" value="BAND 7 PROTEIN-RELATED"/>
    <property type="match status" value="1"/>
</dbReference>
<dbReference type="eggNOG" id="KOG2621">
    <property type="taxonomic scope" value="Eukaryota"/>
</dbReference>
<keyword evidence="9" id="KW-1185">Reference proteome</keyword>
<dbReference type="Pfam" id="PF01145">
    <property type="entry name" value="Band_7"/>
    <property type="match status" value="1"/>
</dbReference>
<comment type="subcellular location">
    <subcellularLocation>
        <location evidence="1">Membrane</location>
    </subcellularLocation>
</comment>
<dbReference type="CTD" id="20210341"/>
<feature type="transmembrane region" description="Helical" evidence="5">
    <location>
        <begin position="41"/>
        <end position="61"/>
    </location>
</feature>
<dbReference type="GeneID" id="20210341"/>
<dbReference type="InterPro" id="IPR043202">
    <property type="entry name" value="Band-7_stomatin-like"/>
</dbReference>
<dbReference type="Gene3D" id="6.10.250.2090">
    <property type="match status" value="1"/>
</dbReference>
<dbReference type="InterPro" id="IPR036013">
    <property type="entry name" value="Band_7/SPFH_dom_sf"/>
</dbReference>
<keyword evidence="3 5" id="KW-0472">Membrane</keyword>
<dbReference type="Gene3D" id="3.30.479.30">
    <property type="entry name" value="Band 7 domain"/>
    <property type="match status" value="1"/>
</dbReference>
<evidence type="ECO:0000259" key="6">
    <source>
        <dbReference type="SMART" id="SM00244"/>
    </source>
</evidence>
<evidence type="ECO:0000256" key="3">
    <source>
        <dbReference type="ARBA" id="ARBA00023136"/>
    </source>
</evidence>